<reference evidence="3" key="1">
    <citation type="journal article" date="2019" name="Int. J. Syst. Evol. Microbiol.">
        <title>The Global Catalogue of Microorganisms (GCM) 10K type strain sequencing project: providing services to taxonomists for standard genome sequencing and annotation.</title>
        <authorList>
            <consortium name="The Broad Institute Genomics Platform"/>
            <consortium name="The Broad Institute Genome Sequencing Center for Infectious Disease"/>
            <person name="Wu L."/>
            <person name="Ma J."/>
        </authorList>
    </citation>
    <scope>NUCLEOTIDE SEQUENCE [LARGE SCALE GENOMIC DNA]</scope>
    <source>
        <strain evidence="3">JCM 6305</strain>
    </source>
</reference>
<proteinExistence type="predicted"/>
<evidence type="ECO:0000313" key="2">
    <source>
        <dbReference type="EMBL" id="GAA2427692.1"/>
    </source>
</evidence>
<accession>A0ABP5WI19</accession>
<sequence>MESAPPLSGHPETAHPRYRNLTQRKNSTIGMSTRQKTARPEEITHDTSHMIMEISLEKPSERFDIVWRSRRADSPRNASQCTPALIE</sequence>
<evidence type="ECO:0000313" key="3">
    <source>
        <dbReference type="Proteomes" id="UP001501638"/>
    </source>
</evidence>
<feature type="region of interest" description="Disordered" evidence="1">
    <location>
        <begin position="1"/>
        <end position="41"/>
    </location>
</feature>
<feature type="compositionally biased region" description="Polar residues" evidence="1">
    <location>
        <begin position="20"/>
        <end position="35"/>
    </location>
</feature>
<dbReference type="EMBL" id="BAAASZ010000006">
    <property type="protein sequence ID" value="GAA2427692.1"/>
    <property type="molecule type" value="Genomic_DNA"/>
</dbReference>
<evidence type="ECO:0000256" key="1">
    <source>
        <dbReference type="SAM" id="MobiDB-lite"/>
    </source>
</evidence>
<name>A0ABP5WI19_9ACTN</name>
<gene>
    <name evidence="2" type="ORF">GCM10010405_07860</name>
</gene>
<organism evidence="2 3">
    <name type="scientific">Streptomyces macrosporus</name>
    <dbReference type="NCBI Taxonomy" id="44032"/>
    <lineage>
        <taxon>Bacteria</taxon>
        <taxon>Bacillati</taxon>
        <taxon>Actinomycetota</taxon>
        <taxon>Actinomycetes</taxon>
        <taxon>Kitasatosporales</taxon>
        <taxon>Streptomycetaceae</taxon>
        <taxon>Streptomyces</taxon>
    </lineage>
</organism>
<dbReference type="Proteomes" id="UP001501638">
    <property type="component" value="Unassembled WGS sequence"/>
</dbReference>
<keyword evidence="3" id="KW-1185">Reference proteome</keyword>
<comment type="caution">
    <text evidence="2">The sequence shown here is derived from an EMBL/GenBank/DDBJ whole genome shotgun (WGS) entry which is preliminary data.</text>
</comment>
<protein>
    <submittedName>
        <fullName evidence="2">Uncharacterized protein</fullName>
    </submittedName>
</protein>